<evidence type="ECO:0000313" key="2">
    <source>
        <dbReference type="Proteomes" id="UP001595851"/>
    </source>
</evidence>
<name>A0ABV8FY86_9ACTN</name>
<dbReference type="RefSeq" id="WP_379526802.1">
    <property type="nucleotide sequence ID" value="NZ_JBHSBI010000002.1"/>
</dbReference>
<accession>A0ABV8FY86</accession>
<dbReference type="EMBL" id="JBHSBI010000002">
    <property type="protein sequence ID" value="MFC4006663.1"/>
    <property type="molecule type" value="Genomic_DNA"/>
</dbReference>
<keyword evidence="2" id="KW-1185">Reference proteome</keyword>
<reference evidence="2" key="1">
    <citation type="journal article" date="2019" name="Int. J. Syst. Evol. Microbiol.">
        <title>The Global Catalogue of Microorganisms (GCM) 10K type strain sequencing project: providing services to taxonomists for standard genome sequencing and annotation.</title>
        <authorList>
            <consortium name="The Broad Institute Genomics Platform"/>
            <consortium name="The Broad Institute Genome Sequencing Center for Infectious Disease"/>
            <person name="Wu L."/>
            <person name="Ma J."/>
        </authorList>
    </citation>
    <scope>NUCLEOTIDE SEQUENCE [LARGE SCALE GENOMIC DNA]</scope>
    <source>
        <strain evidence="2">TBRC 1276</strain>
    </source>
</reference>
<gene>
    <name evidence="1" type="ORF">ACFOY2_05485</name>
</gene>
<comment type="caution">
    <text evidence="1">The sequence shown here is derived from an EMBL/GenBank/DDBJ whole genome shotgun (WGS) entry which is preliminary data.</text>
</comment>
<sequence length="63" mass="7422">MPLRLQTEDGKVFMRCVGGSYAGVGRDCNMYERRARQRVRLALLKGVEPEPTRHRGHAKWMYW</sequence>
<proteinExistence type="predicted"/>
<protein>
    <submittedName>
        <fullName evidence="1">Uncharacterized protein</fullName>
    </submittedName>
</protein>
<evidence type="ECO:0000313" key="1">
    <source>
        <dbReference type="EMBL" id="MFC4006663.1"/>
    </source>
</evidence>
<dbReference type="Proteomes" id="UP001595851">
    <property type="component" value="Unassembled WGS sequence"/>
</dbReference>
<organism evidence="1 2">
    <name type="scientific">Nonomuraea purpurea</name>
    <dbReference type="NCBI Taxonomy" id="1849276"/>
    <lineage>
        <taxon>Bacteria</taxon>
        <taxon>Bacillati</taxon>
        <taxon>Actinomycetota</taxon>
        <taxon>Actinomycetes</taxon>
        <taxon>Streptosporangiales</taxon>
        <taxon>Streptosporangiaceae</taxon>
        <taxon>Nonomuraea</taxon>
    </lineage>
</organism>